<dbReference type="Proteomes" id="UP001486207">
    <property type="component" value="Unassembled WGS sequence"/>
</dbReference>
<evidence type="ECO:0000313" key="1">
    <source>
        <dbReference type="EMBL" id="MER7372380.1"/>
    </source>
</evidence>
<dbReference type="RefSeq" id="WP_190069849.1">
    <property type="nucleotide sequence ID" value="NZ_BNBM01000004.1"/>
</dbReference>
<protein>
    <submittedName>
        <fullName evidence="1">Uncharacterized protein</fullName>
    </submittedName>
</protein>
<name>A0ABV1XL95_9ACTN</name>
<reference evidence="1 2" key="1">
    <citation type="submission" date="2024-06" db="EMBL/GenBank/DDBJ databases">
        <title>The Natural Products Discovery Center: Release of the First 8490 Sequenced Strains for Exploring Actinobacteria Biosynthetic Diversity.</title>
        <authorList>
            <person name="Kalkreuter E."/>
            <person name="Kautsar S.A."/>
            <person name="Yang D."/>
            <person name="Bader C.D."/>
            <person name="Teijaro C.N."/>
            <person name="Fluegel L."/>
            <person name="Davis C.M."/>
            <person name="Simpson J.R."/>
            <person name="Lauterbach L."/>
            <person name="Steele A.D."/>
            <person name="Gui C."/>
            <person name="Meng S."/>
            <person name="Li G."/>
            <person name="Viehrig K."/>
            <person name="Ye F."/>
            <person name="Su P."/>
            <person name="Kiefer A.F."/>
            <person name="Nichols A."/>
            <person name="Cepeda A.J."/>
            <person name="Yan W."/>
            <person name="Fan B."/>
            <person name="Jiang Y."/>
            <person name="Adhikari A."/>
            <person name="Zheng C.-J."/>
            <person name="Schuster L."/>
            <person name="Cowan T.M."/>
            <person name="Smanski M.J."/>
            <person name="Chevrette M.G."/>
            <person name="De Carvalho L.P.S."/>
            <person name="Shen B."/>
        </authorList>
    </citation>
    <scope>NUCLEOTIDE SEQUENCE [LARGE SCALE GENOMIC DNA]</scope>
    <source>
        <strain evidence="1 2">NPDC000155</strain>
    </source>
</reference>
<gene>
    <name evidence="1" type="ORF">ABT384_06905</name>
</gene>
<evidence type="ECO:0000313" key="2">
    <source>
        <dbReference type="Proteomes" id="UP001486207"/>
    </source>
</evidence>
<dbReference type="EMBL" id="JBEPFB010000003">
    <property type="protein sequence ID" value="MER7372380.1"/>
    <property type="molecule type" value="Genomic_DNA"/>
</dbReference>
<comment type="caution">
    <text evidence="1">The sequence shown here is derived from an EMBL/GenBank/DDBJ whole genome shotgun (WGS) entry which is preliminary data.</text>
</comment>
<keyword evidence="2" id="KW-1185">Reference proteome</keyword>
<proteinExistence type="predicted"/>
<sequence>MSSRAEFGGASGEVCGHVAEFVHGALPADVQAHHLGVRFGVLAAVAAVFGEDRAGVVAVAFRYDDDVAGPLAVPVGDAGFRRVGFEAGNDGQRLGVEQFARSFQAGAPTG</sequence>
<organism evidence="1 2">
    <name type="scientific">Streptomyces lanatus</name>
    <dbReference type="NCBI Taxonomy" id="66900"/>
    <lineage>
        <taxon>Bacteria</taxon>
        <taxon>Bacillati</taxon>
        <taxon>Actinomycetota</taxon>
        <taxon>Actinomycetes</taxon>
        <taxon>Kitasatosporales</taxon>
        <taxon>Streptomycetaceae</taxon>
        <taxon>Streptomyces</taxon>
    </lineage>
</organism>
<accession>A0ABV1XL95</accession>